<organism evidence="1">
    <name type="scientific">hydrothermal vent metagenome</name>
    <dbReference type="NCBI Taxonomy" id="652676"/>
    <lineage>
        <taxon>unclassified sequences</taxon>
        <taxon>metagenomes</taxon>
        <taxon>ecological metagenomes</taxon>
    </lineage>
</organism>
<proteinExistence type="predicted"/>
<reference evidence="1" key="1">
    <citation type="submission" date="2018-06" db="EMBL/GenBank/DDBJ databases">
        <authorList>
            <person name="Zhirakovskaya E."/>
        </authorList>
    </citation>
    <scope>NUCLEOTIDE SEQUENCE</scope>
</reference>
<accession>A0A3B0U1V4</accession>
<evidence type="ECO:0000313" key="1">
    <source>
        <dbReference type="EMBL" id="VAW20582.1"/>
    </source>
</evidence>
<gene>
    <name evidence="1" type="ORF">MNBD_ALPHA11-1702</name>
</gene>
<sequence length="52" mass="6296">MRVSFKKTSYRRWGVSPRPENFASPKIWTNNRIDSDFFRLSNLNNFYRVKPA</sequence>
<protein>
    <submittedName>
        <fullName evidence="1">Uncharacterized protein</fullName>
    </submittedName>
</protein>
<dbReference type="AlphaFoldDB" id="A0A3B0U1V4"/>
<dbReference type="EMBL" id="UOEQ01000287">
    <property type="protein sequence ID" value="VAW20582.1"/>
    <property type="molecule type" value="Genomic_DNA"/>
</dbReference>
<name>A0A3B0U1V4_9ZZZZ</name>